<dbReference type="InterPro" id="IPR019614">
    <property type="entry name" value="SAM-dep_methyl-trfase"/>
</dbReference>
<dbReference type="Pfam" id="PF10672">
    <property type="entry name" value="Methyltrans_SAM"/>
    <property type="match status" value="1"/>
</dbReference>
<accession>A0AA45HK40</accession>
<keyword evidence="11" id="KW-1185">Reference proteome</keyword>
<dbReference type="AlphaFoldDB" id="A0AA45HK40"/>
<comment type="similarity">
    <text evidence="8">Belongs to the methyltransferase superfamily. RlmI family.</text>
</comment>
<evidence type="ECO:0000256" key="5">
    <source>
        <dbReference type="ARBA" id="ARBA00022679"/>
    </source>
</evidence>
<dbReference type="PROSITE" id="PS50890">
    <property type="entry name" value="PUA"/>
    <property type="match status" value="1"/>
</dbReference>
<evidence type="ECO:0000256" key="2">
    <source>
        <dbReference type="ARBA" id="ARBA00022490"/>
    </source>
</evidence>
<dbReference type="InterPro" id="IPR015947">
    <property type="entry name" value="PUA-like_sf"/>
</dbReference>
<dbReference type="CDD" id="cd21153">
    <property type="entry name" value="PUA_RlmI"/>
    <property type="match status" value="1"/>
</dbReference>
<dbReference type="Pfam" id="PF17785">
    <property type="entry name" value="PUA_3"/>
    <property type="match status" value="1"/>
</dbReference>
<dbReference type="SUPFAM" id="SSF88697">
    <property type="entry name" value="PUA domain-like"/>
    <property type="match status" value="1"/>
</dbReference>
<dbReference type="GO" id="GO:0008168">
    <property type="term" value="F:methyltransferase activity"/>
    <property type="evidence" value="ECO:0007669"/>
    <property type="project" value="UniProtKB-KW"/>
</dbReference>
<sequence length="385" mass="44654">MLLIFLKNKKDRKIKNNYPWIFEDEIKNIEGDRKEGEICNVFSSDSQFLGKGIYSKGNISVKMLSIKDQEIDERFFESKILTAYKKRESLKTDSYRLIHAEADGLPGVLIDKYKEFLVIQIRNKGMELYKNYITNALIKILKPKGIYERSDFETTVNEDIKRNVGTIYGETPPDEIIIKEHKINYYVDIKKGQKTGFFFDQRDSRKFLQTLTKNGDRVLDAYTYTGGFAFNAAVSGAEEVIAIDKDEHSYQTGIKNAELNKIKNVKFINTDFLKYIENYEGEKFDIIILDPPSLIKKKSERQKGIGIFKKIIEQSAPHLKENGIMGVCSCAYQADIDFLIEATRKAYEPLQKTIQVLGMTYQSLDHPWIIQIPESLYLKCLWFRI</sequence>
<keyword evidence="3" id="KW-0698">rRNA processing</keyword>
<protein>
    <submittedName>
        <fullName evidence="10">SAM-dependent methyltransferase</fullName>
    </submittedName>
</protein>
<comment type="subcellular location">
    <subcellularLocation>
        <location evidence="1">Cytoplasm</location>
    </subcellularLocation>
</comment>
<dbReference type="GO" id="GO:0003723">
    <property type="term" value="F:RNA binding"/>
    <property type="evidence" value="ECO:0007669"/>
    <property type="project" value="UniProtKB-KW"/>
</dbReference>
<evidence type="ECO:0000259" key="9">
    <source>
        <dbReference type="SMART" id="SM00359"/>
    </source>
</evidence>
<gene>
    <name evidence="10" type="ORF">C7380_101282</name>
</gene>
<evidence type="ECO:0000256" key="8">
    <source>
        <dbReference type="ARBA" id="ARBA00038091"/>
    </source>
</evidence>
<dbReference type="GO" id="GO:0032259">
    <property type="term" value="P:methylation"/>
    <property type="evidence" value="ECO:0007669"/>
    <property type="project" value="UniProtKB-KW"/>
</dbReference>
<reference evidence="10 11" key="1">
    <citation type="submission" date="2018-05" db="EMBL/GenBank/DDBJ databases">
        <title>Genomic Encyclopedia of Type Strains, Phase IV (KMG-IV): sequencing the most valuable type-strain genomes for metagenomic binning, comparative biology and taxonomic classification.</title>
        <authorList>
            <person name="Goeker M."/>
        </authorList>
    </citation>
    <scope>NUCLEOTIDE SEQUENCE [LARGE SCALE GENOMIC DNA]</scope>
    <source>
        <strain evidence="10 11">DSM 24906</strain>
    </source>
</reference>
<dbReference type="EMBL" id="QGGI01000001">
    <property type="protein sequence ID" value="PWJ96707.1"/>
    <property type="molecule type" value="Genomic_DNA"/>
</dbReference>
<dbReference type="Gene3D" id="3.30.750.80">
    <property type="entry name" value="RNA methyltransferase domain (HRMD) like"/>
    <property type="match status" value="1"/>
</dbReference>
<dbReference type="InterPro" id="IPR002478">
    <property type="entry name" value="PUA"/>
</dbReference>
<name>A0AA45HK40_9BACT</name>
<evidence type="ECO:0000256" key="7">
    <source>
        <dbReference type="ARBA" id="ARBA00022884"/>
    </source>
</evidence>
<comment type="caution">
    <text evidence="10">The sequence shown here is derived from an EMBL/GenBank/DDBJ whole genome shotgun (WGS) entry which is preliminary data.</text>
</comment>
<dbReference type="InterPro" id="IPR041532">
    <property type="entry name" value="RlmI-like_PUA"/>
</dbReference>
<dbReference type="InterPro" id="IPR036974">
    <property type="entry name" value="PUA_sf"/>
</dbReference>
<keyword evidence="5" id="KW-0808">Transferase</keyword>
<dbReference type="PANTHER" id="PTHR42873:SF1">
    <property type="entry name" value="S-ADENOSYLMETHIONINE-DEPENDENT METHYLTRANSFERASE DOMAIN-CONTAINING PROTEIN"/>
    <property type="match status" value="1"/>
</dbReference>
<dbReference type="GO" id="GO:0005737">
    <property type="term" value="C:cytoplasm"/>
    <property type="evidence" value="ECO:0007669"/>
    <property type="project" value="UniProtKB-SubCell"/>
</dbReference>
<dbReference type="PANTHER" id="PTHR42873">
    <property type="entry name" value="RIBOSOMAL RNA LARGE SUBUNIT METHYLTRANSFERASE"/>
    <property type="match status" value="1"/>
</dbReference>
<dbReference type="Gene3D" id="3.40.50.150">
    <property type="entry name" value="Vaccinia Virus protein VP39"/>
    <property type="match status" value="1"/>
</dbReference>
<keyword evidence="4 10" id="KW-0489">Methyltransferase</keyword>
<proteinExistence type="inferred from homology"/>
<evidence type="ECO:0000313" key="11">
    <source>
        <dbReference type="Proteomes" id="UP000245921"/>
    </source>
</evidence>
<evidence type="ECO:0000313" key="10">
    <source>
        <dbReference type="EMBL" id="PWJ96707.1"/>
    </source>
</evidence>
<evidence type="ECO:0000256" key="4">
    <source>
        <dbReference type="ARBA" id="ARBA00022603"/>
    </source>
</evidence>
<evidence type="ECO:0000256" key="3">
    <source>
        <dbReference type="ARBA" id="ARBA00022552"/>
    </source>
</evidence>
<dbReference type="SMART" id="SM00359">
    <property type="entry name" value="PUA"/>
    <property type="match status" value="1"/>
</dbReference>
<dbReference type="RefSeq" id="WP_109603694.1">
    <property type="nucleotide sequence ID" value="NZ_JAMHJO010000001.1"/>
</dbReference>
<dbReference type="CDD" id="cd11572">
    <property type="entry name" value="RlmI_M_like"/>
    <property type="match status" value="1"/>
</dbReference>
<dbReference type="InterPro" id="IPR029063">
    <property type="entry name" value="SAM-dependent_MTases_sf"/>
</dbReference>
<dbReference type="Proteomes" id="UP000245921">
    <property type="component" value="Unassembled WGS sequence"/>
</dbReference>
<feature type="domain" description="PUA" evidence="9">
    <location>
        <begin position="2"/>
        <end position="85"/>
    </location>
</feature>
<evidence type="ECO:0000256" key="6">
    <source>
        <dbReference type="ARBA" id="ARBA00022691"/>
    </source>
</evidence>
<keyword evidence="2" id="KW-0963">Cytoplasm</keyword>
<dbReference type="GO" id="GO:0006364">
    <property type="term" value="P:rRNA processing"/>
    <property type="evidence" value="ECO:0007669"/>
    <property type="project" value="UniProtKB-KW"/>
</dbReference>
<evidence type="ECO:0000256" key="1">
    <source>
        <dbReference type="ARBA" id="ARBA00004496"/>
    </source>
</evidence>
<dbReference type="Gene3D" id="2.30.130.10">
    <property type="entry name" value="PUA domain"/>
    <property type="match status" value="1"/>
</dbReference>
<keyword evidence="6" id="KW-0949">S-adenosyl-L-methionine</keyword>
<organism evidence="10 11">
    <name type="scientific">Oceanotoga teriensis</name>
    <dbReference type="NCBI Taxonomy" id="515440"/>
    <lineage>
        <taxon>Bacteria</taxon>
        <taxon>Thermotogati</taxon>
        <taxon>Thermotogota</taxon>
        <taxon>Thermotogae</taxon>
        <taxon>Petrotogales</taxon>
        <taxon>Petrotogaceae</taxon>
        <taxon>Oceanotoga</taxon>
    </lineage>
</organism>
<dbReference type="SUPFAM" id="SSF53335">
    <property type="entry name" value="S-adenosyl-L-methionine-dependent methyltransferases"/>
    <property type="match status" value="1"/>
</dbReference>
<dbReference type="CDD" id="cd02440">
    <property type="entry name" value="AdoMet_MTases"/>
    <property type="match status" value="1"/>
</dbReference>
<keyword evidence="7" id="KW-0694">RNA-binding</keyword>